<organism evidence="1 2">
    <name type="scientific">Rattus norvegicus</name>
    <name type="common">Rat</name>
    <dbReference type="NCBI Taxonomy" id="10116"/>
    <lineage>
        <taxon>Eukaryota</taxon>
        <taxon>Metazoa</taxon>
        <taxon>Chordata</taxon>
        <taxon>Craniata</taxon>
        <taxon>Vertebrata</taxon>
        <taxon>Euteleostomi</taxon>
        <taxon>Mammalia</taxon>
        <taxon>Eutheria</taxon>
        <taxon>Euarchontoglires</taxon>
        <taxon>Glires</taxon>
        <taxon>Rodentia</taxon>
        <taxon>Myomorpha</taxon>
        <taxon>Muroidea</taxon>
        <taxon>Muridae</taxon>
        <taxon>Murinae</taxon>
        <taxon>Rattus</taxon>
    </lineage>
</organism>
<accession>A6HBI6</accession>
<dbReference type="AlphaFoldDB" id="A6HBI6"/>
<dbReference type="Proteomes" id="UP000234681">
    <property type="component" value="Chromosome 6"/>
</dbReference>
<sequence length="52" mass="6205">MHSIIDLTHYIVSHLNILHLVHFTTRLQILKIKVWFKAQSVTLTCVCFWTRV</sequence>
<proteinExistence type="predicted"/>
<evidence type="ECO:0000313" key="1">
    <source>
        <dbReference type="EMBL" id="EDM03391.1"/>
    </source>
</evidence>
<reference evidence="2" key="1">
    <citation type="submission" date="2005-09" db="EMBL/GenBank/DDBJ databases">
        <authorList>
            <person name="Mural R.J."/>
            <person name="Li P.W."/>
            <person name="Adams M.D."/>
            <person name="Amanatides P.G."/>
            <person name="Baden-Tillson H."/>
            <person name="Barnstead M."/>
            <person name="Chin S.H."/>
            <person name="Dew I."/>
            <person name="Evans C.A."/>
            <person name="Ferriera S."/>
            <person name="Flanigan M."/>
            <person name="Fosler C."/>
            <person name="Glodek A."/>
            <person name="Gu Z."/>
            <person name="Holt R.A."/>
            <person name="Jennings D."/>
            <person name="Kraft C.L."/>
            <person name="Lu F."/>
            <person name="Nguyen T."/>
            <person name="Nusskern D.R."/>
            <person name="Pfannkoch C.M."/>
            <person name="Sitter C."/>
            <person name="Sutton G.G."/>
            <person name="Venter J.C."/>
            <person name="Wang Z."/>
            <person name="Woodage T."/>
            <person name="Zheng X.H."/>
            <person name="Zhong F."/>
        </authorList>
    </citation>
    <scope>NUCLEOTIDE SEQUENCE [LARGE SCALE GENOMIC DNA]</scope>
    <source>
        <strain>BN</strain>
        <strain evidence="2">Sprague-Dawley</strain>
    </source>
</reference>
<gene>
    <name evidence="1" type="ORF">rCG_63456</name>
</gene>
<protein>
    <submittedName>
        <fullName evidence="1">RCG63456</fullName>
    </submittedName>
</protein>
<evidence type="ECO:0000313" key="2">
    <source>
        <dbReference type="Proteomes" id="UP000234681"/>
    </source>
</evidence>
<name>A6HBI6_RAT</name>
<dbReference type="EMBL" id="CH473947">
    <property type="protein sequence ID" value="EDM03391.1"/>
    <property type="molecule type" value="Genomic_DNA"/>
</dbReference>